<organism evidence="1 2">
    <name type="scientific">Neodiprion lecontei nucleopolyhedrovirus (strain Canada)</name>
    <name type="common">NeleNPV</name>
    <dbReference type="NCBI Taxonomy" id="654906"/>
    <lineage>
        <taxon>Viruses</taxon>
        <taxon>Viruses incertae sedis</taxon>
        <taxon>Naldaviricetes</taxon>
        <taxon>Lefavirales</taxon>
        <taxon>Baculoviridae</taxon>
        <taxon>Gammabaculovirus</taxon>
        <taxon>Gammabaculovirus nelecontei</taxon>
    </lineage>
</organism>
<protein>
    <submittedName>
        <fullName evidence="1">Uncharacterized protein</fullName>
    </submittedName>
</protein>
<dbReference type="EMBL" id="AY349019">
    <property type="protein sequence ID" value="AAQ99108.1"/>
    <property type="molecule type" value="Genomic_DNA"/>
</dbReference>
<proteinExistence type="predicted"/>
<dbReference type="RefSeq" id="YP_025278.1">
    <property type="nucleotide sequence ID" value="NC_005906.1"/>
</dbReference>
<dbReference type="KEGG" id="vg:2943370"/>
<accession>Q6JP90</accession>
<keyword evidence="2" id="KW-1185">Reference proteome</keyword>
<evidence type="ECO:0000313" key="1">
    <source>
        <dbReference type="EMBL" id="AAQ99108.1"/>
    </source>
</evidence>
<organismHost>
    <name type="scientific">Neodiprion lecontei</name>
    <name type="common">Redheaded pine sawfly</name>
    <dbReference type="NCBI Taxonomy" id="441921"/>
</organismHost>
<dbReference type="Proteomes" id="UP000008776">
    <property type="component" value="Segment"/>
</dbReference>
<reference evidence="1 2" key="1">
    <citation type="journal article" date="2004" name="J. Virol.">
        <title>Sequence and organization of the Neodiprion lecontei nucleopolyhedrovirus genome.</title>
        <authorList>
            <person name="Lauzon H.A.M."/>
            <person name="Lucarotti C.J."/>
            <person name="Krell P.J."/>
            <person name="Feng Q."/>
            <person name="Retnakaran A."/>
            <person name="Arif B.M."/>
        </authorList>
    </citation>
    <scope>NUCLEOTIDE SEQUENCE [LARGE SCALE GENOMIC DNA]</scope>
    <source>
        <strain evidence="2">Canada</strain>
    </source>
</reference>
<evidence type="ECO:0000313" key="2">
    <source>
        <dbReference type="Proteomes" id="UP000008776"/>
    </source>
</evidence>
<name>Q6JP90_NPVNC</name>
<sequence length="149" mass="17803">MNRNKHHFVQINKWRKIDEKLHLHQSFSAKCYKKPQECRICLNNVLAGKIPLIAGNRLLFTSFICHDCVKNGLKYNPNFLKTDIYRSRTIFWFDYPFDILQCQKILDINPIITDNSECSETLRKCKIDMQNKYVFDNVGERINRLFEVK</sequence>
<dbReference type="GeneID" id="2943370"/>